<evidence type="ECO:0000313" key="1">
    <source>
        <dbReference type="EMBL" id="KDE41019.1"/>
    </source>
</evidence>
<dbReference type="AlphaFoldDB" id="A0A063Y5T1"/>
<dbReference type="Pfam" id="PF05673">
    <property type="entry name" value="DUF815"/>
    <property type="match status" value="1"/>
</dbReference>
<organism evidence="1 2">
    <name type="scientific">Nitrincola lacisaponensis</name>
    <dbReference type="NCBI Taxonomy" id="267850"/>
    <lineage>
        <taxon>Bacteria</taxon>
        <taxon>Pseudomonadati</taxon>
        <taxon>Pseudomonadota</taxon>
        <taxon>Gammaproteobacteria</taxon>
        <taxon>Oceanospirillales</taxon>
        <taxon>Oceanospirillaceae</taxon>
        <taxon>Nitrincola</taxon>
    </lineage>
</organism>
<reference evidence="1 2" key="1">
    <citation type="journal article" date="2005" name="Int. J. Syst. Evol. Microbiol.">
        <title>Nitrincola lacisaponensis gen. nov., sp. nov., a novel alkaliphilic bacterium isolated from an alkaline, saline lake.</title>
        <authorList>
            <person name="Dimitriu P.A."/>
            <person name="Shukla S.K."/>
            <person name="Conradt J."/>
            <person name="Marquez M.C."/>
            <person name="Ventosa A."/>
            <person name="Maglia A."/>
            <person name="Peyton B.M."/>
            <person name="Pinkart H.C."/>
            <person name="Mormile M.R."/>
        </authorList>
    </citation>
    <scope>NUCLEOTIDE SEQUENCE [LARGE SCALE GENOMIC DNA]</scope>
    <source>
        <strain evidence="1 2">4CA</strain>
    </source>
</reference>
<dbReference type="InterPro" id="IPR008533">
    <property type="entry name" value="DUF815"/>
</dbReference>
<comment type="caution">
    <text evidence="1">The sequence shown here is derived from an EMBL/GenBank/DDBJ whole genome shotgun (WGS) entry which is preliminary data.</text>
</comment>
<proteinExistence type="predicted"/>
<dbReference type="InterPro" id="IPR027417">
    <property type="entry name" value="P-loop_NTPase"/>
</dbReference>
<protein>
    <submittedName>
        <fullName evidence="1">Putative ATP/GTP-binding protein</fullName>
    </submittedName>
</protein>
<dbReference type="PANTHER" id="PTHR42935:SF1">
    <property type="entry name" value="SLR0930 PROTEIN"/>
    <property type="match status" value="1"/>
</dbReference>
<dbReference type="OrthoDB" id="9812140at2"/>
<dbReference type="RefSeq" id="WP_036543519.1">
    <property type="nucleotide sequence ID" value="NZ_JBKBNO010000017.1"/>
</dbReference>
<accession>A0A063Y5T1</accession>
<dbReference type="EMBL" id="JMSZ01000013">
    <property type="protein sequence ID" value="KDE41019.1"/>
    <property type="molecule type" value="Genomic_DNA"/>
</dbReference>
<keyword evidence="2" id="KW-1185">Reference proteome</keyword>
<dbReference type="Proteomes" id="UP000027318">
    <property type="component" value="Unassembled WGS sequence"/>
</dbReference>
<evidence type="ECO:0000313" key="2">
    <source>
        <dbReference type="Proteomes" id="UP000027318"/>
    </source>
</evidence>
<dbReference type="PATRIC" id="fig|267850.7.peg.444"/>
<gene>
    <name evidence="1" type="ORF">ADINL_0451</name>
</gene>
<sequence length="292" mass="32750">MKKLHSLLERIATALEASVAPPAPVFDWSVQTAAVWRVEQGQGALIPIVADSPVSLSDLVGIEAQRGRVVANTRQFLAGLPANNVLMWGARGTGKSSLVRALLQDYAAQGLRLVQVDREDLIQMPYILDALSAQPWRFIIYCDDLSFEEDDVSYKRLKSALDGALSRTPDHVLLYATSNRRHLLPEAAADNLQAEWVQGELHPGDAIEEKISLSDRFGEWIGFYPFDQPTFLRAAQHWVEVLGQRYAVSLEWDEALQLEAIRFAQGRGVRNGRVAQQFARYWVGQTLLKREE</sequence>
<name>A0A063Y5T1_9GAMM</name>
<dbReference type="SUPFAM" id="SSF52540">
    <property type="entry name" value="P-loop containing nucleoside triphosphate hydrolases"/>
    <property type="match status" value="1"/>
</dbReference>
<dbReference type="Gene3D" id="3.40.50.300">
    <property type="entry name" value="P-loop containing nucleotide triphosphate hydrolases"/>
    <property type="match status" value="1"/>
</dbReference>
<dbReference type="PANTHER" id="PTHR42935">
    <property type="entry name" value="SLR0930 PROTEIN"/>
    <property type="match status" value="1"/>
</dbReference>
<dbReference type="STRING" id="267850.ADINL_0451"/>